<reference evidence="2 3" key="1">
    <citation type="submission" date="2016-01" db="EMBL/GenBank/DDBJ databases">
        <title>Biosynthesis of antibiotic leucinostatins and their inhibition on Phytophthora in bio-control Purpureocillium lilacinum.</title>
        <authorList>
            <person name="Wang G."/>
            <person name="Liu Z."/>
            <person name="Lin R."/>
            <person name="Li E."/>
            <person name="Mao Z."/>
            <person name="Ling J."/>
            <person name="Yin W."/>
            <person name="Xie B."/>
        </authorList>
    </citation>
    <scope>NUCLEOTIDE SEQUENCE [LARGE SCALE GENOMIC DNA]</scope>
    <source>
        <strain evidence="2">PLBJ-1</strain>
    </source>
</reference>
<evidence type="ECO:0000313" key="3">
    <source>
        <dbReference type="Proteomes" id="UP000078240"/>
    </source>
</evidence>
<protein>
    <submittedName>
        <fullName evidence="2">Uncharacterized protein</fullName>
    </submittedName>
</protein>
<organism evidence="2 3">
    <name type="scientific">Purpureocillium lilacinum</name>
    <name type="common">Paecilomyces lilacinus</name>
    <dbReference type="NCBI Taxonomy" id="33203"/>
    <lineage>
        <taxon>Eukaryota</taxon>
        <taxon>Fungi</taxon>
        <taxon>Dikarya</taxon>
        <taxon>Ascomycota</taxon>
        <taxon>Pezizomycotina</taxon>
        <taxon>Sordariomycetes</taxon>
        <taxon>Hypocreomycetidae</taxon>
        <taxon>Hypocreales</taxon>
        <taxon>Ophiocordycipitaceae</taxon>
        <taxon>Purpureocillium</taxon>
    </lineage>
</organism>
<dbReference type="AlphaFoldDB" id="A0A179H828"/>
<sequence length="154" mass="16765">MPKNRTGGLTDKRASRQMGKNSGYRVEEQSRVTCSTCMEVVTGDEMGRVLLLPQLRAAACFDAVASSGCLVSGCSGHWRRPASHPATQVSHPLPWQARRRSRVCVCVCHTSQTSPTTTTICCPRTKREPEANERTSGQAGKHPPAPSHARICHL</sequence>
<feature type="region of interest" description="Disordered" evidence="1">
    <location>
        <begin position="131"/>
        <end position="154"/>
    </location>
</feature>
<dbReference type="Proteomes" id="UP000078240">
    <property type="component" value="Unassembled WGS sequence"/>
</dbReference>
<comment type="caution">
    <text evidence="2">The sequence shown here is derived from an EMBL/GenBank/DDBJ whole genome shotgun (WGS) entry which is preliminary data.</text>
</comment>
<gene>
    <name evidence="2" type="ORF">VFPBJ_00092</name>
</gene>
<evidence type="ECO:0000256" key="1">
    <source>
        <dbReference type="SAM" id="MobiDB-lite"/>
    </source>
</evidence>
<evidence type="ECO:0000313" key="2">
    <source>
        <dbReference type="EMBL" id="OAQ86052.1"/>
    </source>
</evidence>
<proteinExistence type="predicted"/>
<dbReference type="EMBL" id="LSBH01000001">
    <property type="protein sequence ID" value="OAQ86052.1"/>
    <property type="molecule type" value="Genomic_DNA"/>
</dbReference>
<accession>A0A179H828</accession>
<name>A0A179H828_PURLI</name>
<feature type="region of interest" description="Disordered" evidence="1">
    <location>
        <begin position="1"/>
        <end position="22"/>
    </location>
</feature>